<evidence type="ECO:0000313" key="6">
    <source>
        <dbReference type="Proteomes" id="UP001642409"/>
    </source>
</evidence>
<feature type="transmembrane region" description="Helical" evidence="1">
    <location>
        <begin position="62"/>
        <end position="84"/>
    </location>
</feature>
<accession>A0AA86TYR4</accession>
<evidence type="ECO:0000313" key="2">
    <source>
        <dbReference type="EMBL" id="CAI9933743.1"/>
    </source>
</evidence>
<evidence type="ECO:0000313" key="4">
    <source>
        <dbReference type="EMBL" id="CAL6056889.1"/>
    </source>
</evidence>
<name>A0AA86TYR4_9EUKA</name>
<dbReference type="EMBL" id="CAXDID020000211">
    <property type="protein sequence ID" value="CAL6056889.1"/>
    <property type="molecule type" value="Genomic_DNA"/>
</dbReference>
<keyword evidence="1" id="KW-0812">Transmembrane</keyword>
<feature type="transmembrane region" description="Helical" evidence="1">
    <location>
        <begin position="188"/>
        <end position="208"/>
    </location>
</feature>
<gene>
    <name evidence="2" type="ORF">HINF_LOCUS21388</name>
    <name evidence="3" type="ORF">HINF_LOCUS21389</name>
    <name evidence="4" type="ORF">HINF_LOCUS47245</name>
    <name evidence="5" type="ORF">HINF_LOCUS47246</name>
</gene>
<proteinExistence type="predicted"/>
<evidence type="ECO:0000313" key="3">
    <source>
        <dbReference type="EMBL" id="CAI9933744.1"/>
    </source>
</evidence>
<dbReference type="EMBL" id="CATOUU010000548">
    <property type="protein sequence ID" value="CAI9933743.1"/>
    <property type="molecule type" value="Genomic_DNA"/>
</dbReference>
<keyword evidence="1" id="KW-0472">Membrane</keyword>
<comment type="caution">
    <text evidence="3">The sequence shown here is derived from an EMBL/GenBank/DDBJ whole genome shotgun (WGS) entry which is preliminary data.</text>
</comment>
<dbReference type="Proteomes" id="UP001642409">
    <property type="component" value="Unassembled WGS sequence"/>
</dbReference>
<evidence type="ECO:0000313" key="5">
    <source>
        <dbReference type="EMBL" id="CAL6056891.1"/>
    </source>
</evidence>
<organism evidence="3">
    <name type="scientific">Hexamita inflata</name>
    <dbReference type="NCBI Taxonomy" id="28002"/>
    <lineage>
        <taxon>Eukaryota</taxon>
        <taxon>Metamonada</taxon>
        <taxon>Diplomonadida</taxon>
        <taxon>Hexamitidae</taxon>
        <taxon>Hexamitinae</taxon>
        <taxon>Hexamita</taxon>
    </lineage>
</organism>
<reference evidence="3" key="1">
    <citation type="submission" date="2023-06" db="EMBL/GenBank/DDBJ databases">
        <authorList>
            <person name="Kurt Z."/>
        </authorList>
    </citation>
    <scope>NUCLEOTIDE SEQUENCE</scope>
</reference>
<protein>
    <submittedName>
        <fullName evidence="4">Hypothetical_protein</fullName>
    </submittedName>
</protein>
<reference evidence="4 6" key="2">
    <citation type="submission" date="2024-07" db="EMBL/GenBank/DDBJ databases">
        <authorList>
            <person name="Akdeniz Z."/>
        </authorList>
    </citation>
    <scope>NUCLEOTIDE SEQUENCE [LARGE SCALE GENOMIC DNA]</scope>
</reference>
<dbReference type="EMBL" id="CATOUU010000548">
    <property type="protein sequence ID" value="CAI9933744.1"/>
    <property type="molecule type" value="Genomic_DNA"/>
</dbReference>
<keyword evidence="6" id="KW-1185">Reference proteome</keyword>
<dbReference type="EMBL" id="CAXDID020000211">
    <property type="protein sequence ID" value="CAL6056891.1"/>
    <property type="molecule type" value="Genomic_DNA"/>
</dbReference>
<dbReference type="AlphaFoldDB" id="A0AA86TYR4"/>
<sequence length="223" mass="25500">MTKPNNFEIIPPEHEQSTVAFANTIESLTKMLVIINFPFGCYSPIIAPANAQKPELLIDETFNLIVFTQFNLIYAYISIIPIILAENEWYSVPFAQDKDENTQIFSIVPLLQALPDMNPVLTPITQLLFIVISYIDQFVASQEAINDEILYPQLFSILNYIYISLSLTLLQLFEVIPMEPNSLNKPQLSTLQLIFAFFIIITPSTYPIRPNPLKLFVLAFEYN</sequence>
<keyword evidence="1" id="KW-1133">Transmembrane helix</keyword>
<feature type="transmembrane region" description="Helical" evidence="1">
    <location>
        <begin position="157"/>
        <end position="176"/>
    </location>
</feature>
<evidence type="ECO:0000256" key="1">
    <source>
        <dbReference type="SAM" id="Phobius"/>
    </source>
</evidence>